<dbReference type="Proteomes" id="UP000681722">
    <property type="component" value="Unassembled WGS sequence"/>
</dbReference>
<evidence type="ECO:0000313" key="10">
    <source>
        <dbReference type="EMBL" id="CAF0907961.1"/>
    </source>
</evidence>
<dbReference type="SMART" id="SM00389">
    <property type="entry name" value="HOX"/>
    <property type="match status" value="1"/>
</dbReference>
<evidence type="ECO:0000313" key="11">
    <source>
        <dbReference type="EMBL" id="CAF3556333.1"/>
    </source>
</evidence>
<protein>
    <recommendedName>
        <fullName evidence="8">Homeobox domain-containing protein</fullName>
    </recommendedName>
</protein>
<sequence>MYTIQSGTDIVPQWPYRSPFYMTSLFLIPDSKTAPSPYHSSNNYHLVTTHNNKCAKENEKYLLTKNEQKYQALLAKPFLKSTKKLSFDIESILKKHDKHQHSHFNTSIDNDTLNNSSIDDCDENDLVRSTFCASPISSYTIYNQLKSLQEQRTAILNFTLSNTSPLSENLSDHYRVINDRKVLFSPSSSPSSTTRTTKAKRIRTIFTSEQLEHLEAEFEKQQYMVGNERYYLATTLNLSEAQWFQNRRIKWRRQALEEHQHRLSMSINITDESSNKNNDLKREIEREKEDEESKCGNDIDLNEFNDSTDDEN</sequence>
<dbReference type="EMBL" id="CAJNOQ010000219">
    <property type="protein sequence ID" value="CAF0773934.1"/>
    <property type="molecule type" value="Genomic_DNA"/>
</dbReference>
<dbReference type="OrthoDB" id="6159439at2759"/>
<feature type="domain" description="Homeobox" evidence="8">
    <location>
        <begin position="197"/>
        <end position="254"/>
    </location>
</feature>
<dbReference type="Proteomes" id="UP000677228">
    <property type="component" value="Unassembled WGS sequence"/>
</dbReference>
<feature type="region of interest" description="Disordered" evidence="7">
    <location>
        <begin position="269"/>
        <end position="312"/>
    </location>
</feature>
<dbReference type="EMBL" id="CAJNOK010003609">
    <property type="protein sequence ID" value="CAF0907961.1"/>
    <property type="molecule type" value="Genomic_DNA"/>
</dbReference>
<evidence type="ECO:0000259" key="8">
    <source>
        <dbReference type="PROSITE" id="PS50071"/>
    </source>
</evidence>
<dbReference type="EMBL" id="CAJOBC010000219">
    <property type="protein sequence ID" value="CAF3556333.1"/>
    <property type="molecule type" value="Genomic_DNA"/>
</dbReference>
<keyword evidence="2 5" id="KW-0238">DNA-binding</keyword>
<comment type="subcellular location">
    <subcellularLocation>
        <location evidence="1 5 6">Nucleus</location>
    </subcellularLocation>
</comment>
<dbReference type="PANTHER" id="PTHR24339:SF67">
    <property type="entry name" value="GNOT1 HOMEODOMAIN PROTEIN-RELATED"/>
    <property type="match status" value="1"/>
</dbReference>
<accession>A0A813QZZ7</accession>
<keyword evidence="4 5" id="KW-0539">Nucleus</keyword>
<dbReference type="PROSITE" id="PS50071">
    <property type="entry name" value="HOMEOBOX_2"/>
    <property type="match status" value="1"/>
</dbReference>
<feature type="compositionally biased region" description="Basic and acidic residues" evidence="7">
    <location>
        <begin position="278"/>
        <end position="297"/>
    </location>
</feature>
<dbReference type="AlphaFoldDB" id="A0A813QZZ7"/>
<evidence type="ECO:0000256" key="6">
    <source>
        <dbReference type="RuleBase" id="RU000682"/>
    </source>
</evidence>
<dbReference type="Pfam" id="PF00046">
    <property type="entry name" value="Homeodomain"/>
    <property type="match status" value="1"/>
</dbReference>
<feature type="compositionally biased region" description="Acidic residues" evidence="7">
    <location>
        <begin position="300"/>
        <end position="312"/>
    </location>
</feature>
<reference evidence="9" key="1">
    <citation type="submission" date="2021-02" db="EMBL/GenBank/DDBJ databases">
        <authorList>
            <person name="Nowell W R."/>
        </authorList>
    </citation>
    <scope>NUCLEOTIDE SEQUENCE</scope>
</reference>
<dbReference type="SUPFAM" id="SSF46689">
    <property type="entry name" value="Homeodomain-like"/>
    <property type="match status" value="1"/>
</dbReference>
<feature type="DNA-binding region" description="Homeobox" evidence="5">
    <location>
        <begin position="199"/>
        <end position="255"/>
    </location>
</feature>
<comment type="caution">
    <text evidence="9">The sequence shown here is derived from an EMBL/GenBank/DDBJ whole genome shotgun (WGS) entry which is preliminary data.</text>
</comment>
<dbReference type="GO" id="GO:0000981">
    <property type="term" value="F:DNA-binding transcription factor activity, RNA polymerase II-specific"/>
    <property type="evidence" value="ECO:0007669"/>
    <property type="project" value="TreeGrafter"/>
</dbReference>
<keyword evidence="3 5" id="KW-0371">Homeobox</keyword>
<name>A0A813QZZ7_9BILA</name>
<evidence type="ECO:0000313" key="12">
    <source>
        <dbReference type="EMBL" id="CAF3687494.1"/>
    </source>
</evidence>
<dbReference type="GO" id="GO:0005634">
    <property type="term" value="C:nucleus"/>
    <property type="evidence" value="ECO:0007669"/>
    <property type="project" value="UniProtKB-SubCell"/>
</dbReference>
<keyword evidence="13" id="KW-1185">Reference proteome</keyword>
<dbReference type="Proteomes" id="UP000682733">
    <property type="component" value="Unassembled WGS sequence"/>
</dbReference>
<dbReference type="GO" id="GO:0007417">
    <property type="term" value="P:central nervous system development"/>
    <property type="evidence" value="ECO:0007669"/>
    <property type="project" value="TreeGrafter"/>
</dbReference>
<evidence type="ECO:0000256" key="5">
    <source>
        <dbReference type="PROSITE-ProRule" id="PRU00108"/>
    </source>
</evidence>
<evidence type="ECO:0000256" key="7">
    <source>
        <dbReference type="SAM" id="MobiDB-lite"/>
    </source>
</evidence>
<gene>
    <name evidence="9" type="ORF">GPM918_LOCUS2085</name>
    <name evidence="10" type="ORF">OVA965_LOCUS9972</name>
    <name evidence="11" type="ORF">SRO942_LOCUS2085</name>
    <name evidence="12" type="ORF">TMI583_LOCUS9968</name>
</gene>
<evidence type="ECO:0000256" key="1">
    <source>
        <dbReference type="ARBA" id="ARBA00004123"/>
    </source>
</evidence>
<evidence type="ECO:0000313" key="13">
    <source>
        <dbReference type="Proteomes" id="UP000663829"/>
    </source>
</evidence>
<dbReference type="EMBL" id="CAJOBA010003610">
    <property type="protein sequence ID" value="CAF3687494.1"/>
    <property type="molecule type" value="Genomic_DNA"/>
</dbReference>
<dbReference type="GO" id="GO:0000978">
    <property type="term" value="F:RNA polymerase II cis-regulatory region sequence-specific DNA binding"/>
    <property type="evidence" value="ECO:0007669"/>
    <property type="project" value="TreeGrafter"/>
</dbReference>
<dbReference type="CDD" id="cd00086">
    <property type="entry name" value="homeodomain"/>
    <property type="match status" value="1"/>
</dbReference>
<evidence type="ECO:0000256" key="3">
    <source>
        <dbReference type="ARBA" id="ARBA00023155"/>
    </source>
</evidence>
<evidence type="ECO:0000256" key="4">
    <source>
        <dbReference type="ARBA" id="ARBA00023242"/>
    </source>
</evidence>
<evidence type="ECO:0000313" key="9">
    <source>
        <dbReference type="EMBL" id="CAF0773934.1"/>
    </source>
</evidence>
<proteinExistence type="predicted"/>
<dbReference type="InterPro" id="IPR001356">
    <property type="entry name" value="HD"/>
</dbReference>
<dbReference type="PANTHER" id="PTHR24339">
    <property type="entry name" value="HOMEOBOX PROTEIN EMX-RELATED"/>
    <property type="match status" value="1"/>
</dbReference>
<dbReference type="InterPro" id="IPR009057">
    <property type="entry name" value="Homeodomain-like_sf"/>
</dbReference>
<dbReference type="GO" id="GO:0030182">
    <property type="term" value="P:neuron differentiation"/>
    <property type="evidence" value="ECO:0007669"/>
    <property type="project" value="TreeGrafter"/>
</dbReference>
<organism evidence="9 13">
    <name type="scientific">Didymodactylos carnosus</name>
    <dbReference type="NCBI Taxonomy" id="1234261"/>
    <lineage>
        <taxon>Eukaryota</taxon>
        <taxon>Metazoa</taxon>
        <taxon>Spiralia</taxon>
        <taxon>Gnathifera</taxon>
        <taxon>Rotifera</taxon>
        <taxon>Eurotatoria</taxon>
        <taxon>Bdelloidea</taxon>
        <taxon>Philodinida</taxon>
        <taxon>Philodinidae</taxon>
        <taxon>Didymodactylos</taxon>
    </lineage>
</organism>
<evidence type="ECO:0000256" key="2">
    <source>
        <dbReference type="ARBA" id="ARBA00023125"/>
    </source>
</evidence>
<dbReference type="InterPro" id="IPR050877">
    <property type="entry name" value="EMX-VAX-Noto_Homeobox_TFs"/>
</dbReference>
<dbReference type="Proteomes" id="UP000663829">
    <property type="component" value="Unassembled WGS sequence"/>
</dbReference>
<dbReference type="Gene3D" id="1.10.10.60">
    <property type="entry name" value="Homeodomain-like"/>
    <property type="match status" value="1"/>
</dbReference>